<dbReference type="RefSeq" id="WP_306075008.1">
    <property type="nucleotide sequence ID" value="NZ_JAROBZ020000001.1"/>
</dbReference>
<evidence type="ECO:0000313" key="5">
    <source>
        <dbReference type="EMBL" id="MFB3167475.1"/>
    </source>
</evidence>
<sequence length="113" mass="13391">MENLAIKIGERIRELRNLKGMNQEELAYRIDKHYTFIGKIERGEKKVSLERLFTITQVLEISLEEFFSKVDPKVIDDNNILSQVIDLLKDRSIEEQSKYLDILKTFTEMLDQK</sequence>
<dbReference type="CDD" id="cd00093">
    <property type="entry name" value="HTH_XRE"/>
    <property type="match status" value="1"/>
</dbReference>
<dbReference type="PANTHER" id="PTHR46797">
    <property type="entry name" value="HTH-TYPE TRANSCRIPTIONAL REGULATOR"/>
    <property type="match status" value="1"/>
</dbReference>
<dbReference type="InterPro" id="IPR001387">
    <property type="entry name" value="Cro/C1-type_HTH"/>
</dbReference>
<evidence type="ECO:0000256" key="2">
    <source>
        <dbReference type="ARBA" id="ARBA00023125"/>
    </source>
</evidence>
<gene>
    <name evidence="5" type="ORF">P5G62_010175</name>
</gene>
<dbReference type="Gene3D" id="1.10.260.40">
    <property type="entry name" value="lambda repressor-like DNA-binding domains"/>
    <property type="match status" value="1"/>
</dbReference>
<proteinExistence type="predicted"/>
<keyword evidence="6" id="KW-1185">Reference proteome</keyword>
<organism evidence="5 6">
    <name type="scientific">Neobacillus driksii</name>
    <dbReference type="NCBI Taxonomy" id="3035913"/>
    <lineage>
        <taxon>Bacteria</taxon>
        <taxon>Bacillati</taxon>
        <taxon>Bacillota</taxon>
        <taxon>Bacilli</taxon>
        <taxon>Bacillales</taxon>
        <taxon>Bacillaceae</taxon>
        <taxon>Neobacillus</taxon>
    </lineage>
</organism>
<comment type="caution">
    <text evidence="5">The sequence shown here is derived from an EMBL/GenBank/DDBJ whole genome shotgun (WGS) entry which is preliminary data.</text>
</comment>
<evidence type="ECO:0000256" key="1">
    <source>
        <dbReference type="ARBA" id="ARBA00023015"/>
    </source>
</evidence>
<dbReference type="PANTHER" id="PTHR46797:SF23">
    <property type="entry name" value="HTH-TYPE TRANSCRIPTIONAL REGULATOR SUTR"/>
    <property type="match status" value="1"/>
</dbReference>
<evidence type="ECO:0000259" key="4">
    <source>
        <dbReference type="PROSITE" id="PS50943"/>
    </source>
</evidence>
<accession>A0ABV4YRJ7</accession>
<keyword evidence="1" id="KW-0805">Transcription regulation</keyword>
<dbReference type="InterPro" id="IPR010982">
    <property type="entry name" value="Lambda_DNA-bd_dom_sf"/>
</dbReference>
<feature type="domain" description="HTH cro/C1-type" evidence="4">
    <location>
        <begin position="12"/>
        <end position="66"/>
    </location>
</feature>
<dbReference type="SMART" id="SM00530">
    <property type="entry name" value="HTH_XRE"/>
    <property type="match status" value="1"/>
</dbReference>
<dbReference type="Proteomes" id="UP001241748">
    <property type="component" value="Unassembled WGS sequence"/>
</dbReference>
<evidence type="ECO:0000313" key="6">
    <source>
        <dbReference type="Proteomes" id="UP001241748"/>
    </source>
</evidence>
<dbReference type="EMBL" id="JAROBZ020000001">
    <property type="protein sequence ID" value="MFB3167475.1"/>
    <property type="molecule type" value="Genomic_DNA"/>
</dbReference>
<reference evidence="5 6" key="1">
    <citation type="submission" date="2024-05" db="EMBL/GenBank/DDBJ databases">
        <authorList>
            <person name="Venkateswaran K."/>
        </authorList>
    </citation>
    <scope>NUCLEOTIDE SEQUENCE [LARGE SCALE GENOMIC DNA]</scope>
    <source>
        <strain evidence="5 6">179-C4-2-HS</strain>
    </source>
</reference>
<evidence type="ECO:0000256" key="3">
    <source>
        <dbReference type="ARBA" id="ARBA00023163"/>
    </source>
</evidence>
<dbReference type="PROSITE" id="PS50943">
    <property type="entry name" value="HTH_CROC1"/>
    <property type="match status" value="1"/>
</dbReference>
<dbReference type="Pfam" id="PF01381">
    <property type="entry name" value="HTH_3"/>
    <property type="match status" value="1"/>
</dbReference>
<keyword evidence="3" id="KW-0804">Transcription</keyword>
<dbReference type="InterPro" id="IPR050807">
    <property type="entry name" value="TransReg_Diox_bact_type"/>
</dbReference>
<dbReference type="SUPFAM" id="SSF47413">
    <property type="entry name" value="lambda repressor-like DNA-binding domains"/>
    <property type="match status" value="1"/>
</dbReference>
<name>A0ABV4YRJ7_9BACI</name>
<keyword evidence="2" id="KW-0238">DNA-binding</keyword>
<protein>
    <submittedName>
        <fullName evidence="5">Helix-turn-helix transcriptional regulator</fullName>
    </submittedName>
</protein>